<dbReference type="Gene3D" id="1.10.246.80">
    <property type="match status" value="1"/>
</dbReference>
<keyword evidence="10 11" id="KW-0694">RNA-binding</keyword>
<dbReference type="CDD" id="cd05398">
    <property type="entry name" value="NT_ClassII-CCAase"/>
    <property type="match status" value="1"/>
</dbReference>
<comment type="catalytic activity">
    <reaction evidence="11">
        <text>a tRNA precursor + 2 CTP + ATP = a tRNA with a 3' CCA end + 3 diphosphate</text>
        <dbReference type="Rhea" id="RHEA:14433"/>
        <dbReference type="Rhea" id="RHEA-COMP:10465"/>
        <dbReference type="Rhea" id="RHEA-COMP:10468"/>
        <dbReference type="ChEBI" id="CHEBI:30616"/>
        <dbReference type="ChEBI" id="CHEBI:33019"/>
        <dbReference type="ChEBI" id="CHEBI:37563"/>
        <dbReference type="ChEBI" id="CHEBI:74896"/>
        <dbReference type="ChEBI" id="CHEBI:83071"/>
        <dbReference type="EC" id="2.7.7.72"/>
    </reaction>
</comment>
<dbReference type="InterPro" id="IPR032828">
    <property type="entry name" value="PolyA_RNA-bd"/>
</dbReference>
<dbReference type="HAMAP" id="MF_01263">
    <property type="entry name" value="CCA_bact_type3"/>
    <property type="match status" value="1"/>
</dbReference>
<dbReference type="InterPro" id="IPR050264">
    <property type="entry name" value="Bact_CCA-adding_enz_type3_sf"/>
</dbReference>
<comment type="function">
    <text evidence="11">Catalyzes the addition and repair of the essential 3'-terminal CCA sequence in tRNAs without using a nucleic acid template. Adds these three nucleotides in the order of C, C, and A to the tRNA nucleotide-73, using CTP and ATP as substrates and producing inorganic pyrophosphate. tRNA 3'-terminal CCA addition is required both for tRNA processing and repair. Also involved in tRNA surveillance by mediating tandem CCA addition to generate a CCACCA at the 3' terminus of unstable tRNAs. While stable tRNAs receive only 3'-terminal CCA, unstable tRNAs are marked with CCACCA and rapidly degraded.</text>
</comment>
<evidence type="ECO:0000256" key="2">
    <source>
        <dbReference type="ARBA" id="ARBA00022679"/>
    </source>
</evidence>
<feature type="binding site" evidence="11">
    <location>
        <position position="112"/>
    </location>
    <ligand>
        <name>ATP</name>
        <dbReference type="ChEBI" id="CHEBI:30616"/>
    </ligand>
</feature>
<dbReference type="GO" id="GO:0016787">
    <property type="term" value="F:hydrolase activity"/>
    <property type="evidence" value="ECO:0007669"/>
    <property type="project" value="UniProtKB-KW"/>
</dbReference>
<feature type="binding site" evidence="11">
    <location>
        <position position="158"/>
    </location>
    <ligand>
        <name>ATP</name>
        <dbReference type="ChEBI" id="CHEBI:30616"/>
    </ligand>
</feature>
<evidence type="ECO:0000259" key="14">
    <source>
        <dbReference type="Pfam" id="PF13735"/>
    </source>
</evidence>
<keyword evidence="16" id="KW-1185">Reference proteome</keyword>
<keyword evidence="5 11" id="KW-0479">Metal-binding</keyword>
<feature type="binding site" evidence="11">
    <location>
        <position position="112"/>
    </location>
    <ligand>
        <name>CTP</name>
        <dbReference type="ChEBI" id="CHEBI:37563"/>
    </ligand>
</feature>
<dbReference type="Proteomes" id="UP001549167">
    <property type="component" value="Unassembled WGS sequence"/>
</dbReference>
<feature type="binding site" evidence="11">
    <location>
        <position position="155"/>
    </location>
    <ligand>
        <name>ATP</name>
        <dbReference type="ChEBI" id="CHEBI:30616"/>
    </ligand>
</feature>
<dbReference type="SUPFAM" id="SSF81301">
    <property type="entry name" value="Nucleotidyltransferase"/>
    <property type="match status" value="1"/>
</dbReference>
<dbReference type="Gene3D" id="1.10.3090.10">
    <property type="entry name" value="cca-adding enzyme, domain 2"/>
    <property type="match status" value="1"/>
</dbReference>
<dbReference type="GO" id="GO:0004810">
    <property type="term" value="F:CCA tRNA nucleotidyltransferase activity"/>
    <property type="evidence" value="ECO:0007669"/>
    <property type="project" value="UniProtKB-EC"/>
</dbReference>
<feature type="domain" description="Poly A polymerase head" evidence="12">
    <location>
        <begin position="23"/>
        <end position="143"/>
    </location>
</feature>
<evidence type="ECO:0000256" key="6">
    <source>
        <dbReference type="ARBA" id="ARBA00022741"/>
    </source>
</evidence>
<reference evidence="15 16" key="1">
    <citation type="submission" date="2024-06" db="EMBL/GenBank/DDBJ databases">
        <title>Genomic Encyclopedia of Type Strains, Phase IV (KMG-IV): sequencing the most valuable type-strain genomes for metagenomic binning, comparative biology and taxonomic classification.</title>
        <authorList>
            <person name="Goeker M."/>
        </authorList>
    </citation>
    <scope>NUCLEOTIDE SEQUENCE [LARGE SCALE GENOMIC DNA]</scope>
    <source>
        <strain evidence="15 16">DSM 23520</strain>
    </source>
</reference>
<evidence type="ECO:0000313" key="16">
    <source>
        <dbReference type="Proteomes" id="UP001549167"/>
    </source>
</evidence>
<sequence length="401" mass="45984">MLSQPFQEAIPVIDQFEQHGYEAYFVGGAVRDHLLGQSIGDVDIATNATPDVTMSLFDRTVPVGIDHGTVLVLHNGNEYEVTTYRVESDYRDYRRPDHVAFVSRLEDDLARRDLTINAMAMDRYGQVIDPFQGRNDLTHGVIRTVGRADDRFHEDALRMLRAVRFSSQLNFAVTNDVLTAIKRYHTLLQEIAVERIQVEWFKLFTGYGVAHALDVLNKTDMYQSLPLLNQERDVIKHLTKNIKRPIRHPEAVMALCACLSNTLTLNDWIKSYRCSNIIQRQAKKLIQSVSKFKENGLTSFVVYTLGDVNLEAFQQVVQSLDLPDVSLEQLHEVYEALPIQSKQQIAVDGKQLQSIIPDWRKGPWIGRYLQAIERAILAGQLSNDYEAIERRVKQWKEQEND</sequence>
<name>A0ABV2KRW1_9BACI</name>
<dbReference type="SUPFAM" id="SSF81891">
    <property type="entry name" value="Poly A polymerase C-terminal region-like"/>
    <property type="match status" value="1"/>
</dbReference>
<comment type="miscellaneous">
    <text evidence="11">A single active site specifically recognizes both ATP and CTP and is responsible for their addition.</text>
</comment>
<dbReference type="InterPro" id="IPR032810">
    <property type="entry name" value="CCA-adding_enz_C"/>
</dbReference>
<comment type="cofactor">
    <cofactor evidence="1 11">
        <name>Mg(2+)</name>
        <dbReference type="ChEBI" id="CHEBI:18420"/>
    </cofactor>
</comment>
<feature type="binding site" evidence="11">
    <location>
        <position position="158"/>
    </location>
    <ligand>
        <name>CTP</name>
        <dbReference type="ChEBI" id="CHEBI:37563"/>
    </ligand>
</feature>
<feature type="domain" description="tRNA nucleotidyltransferase/poly(A) polymerase RNA and SrmB- binding" evidence="13">
    <location>
        <begin position="170"/>
        <end position="228"/>
    </location>
</feature>
<evidence type="ECO:0000259" key="12">
    <source>
        <dbReference type="Pfam" id="PF01743"/>
    </source>
</evidence>
<comment type="subunit">
    <text evidence="11">Homodimer.</text>
</comment>
<evidence type="ECO:0000256" key="7">
    <source>
        <dbReference type="ARBA" id="ARBA00022800"/>
    </source>
</evidence>
<feature type="binding site" evidence="11">
    <location>
        <position position="43"/>
    </location>
    <ligand>
        <name>Mg(2+)</name>
        <dbReference type="ChEBI" id="CHEBI:18420"/>
    </ligand>
</feature>
<feature type="binding site" evidence="11">
    <location>
        <position position="155"/>
    </location>
    <ligand>
        <name>CTP</name>
        <dbReference type="ChEBI" id="CHEBI:37563"/>
    </ligand>
</feature>
<feature type="domain" description="CCA-adding enzyme C-terminal" evidence="14">
    <location>
        <begin position="250"/>
        <end position="389"/>
    </location>
</feature>
<dbReference type="EMBL" id="JBEPMX010000001">
    <property type="protein sequence ID" value="MET3682318.1"/>
    <property type="molecule type" value="Genomic_DNA"/>
</dbReference>
<keyword evidence="6 11" id="KW-0547">Nucleotide-binding</keyword>
<proteinExistence type="inferred from homology"/>
<keyword evidence="8 11" id="KW-0067">ATP-binding</keyword>
<feature type="binding site" evidence="11">
    <location>
        <position position="164"/>
    </location>
    <ligand>
        <name>CTP</name>
        <dbReference type="ChEBI" id="CHEBI:37563"/>
    </ligand>
</feature>
<evidence type="ECO:0000256" key="3">
    <source>
        <dbReference type="ARBA" id="ARBA00022694"/>
    </source>
</evidence>
<feature type="binding site" evidence="11">
    <location>
        <position position="31"/>
    </location>
    <ligand>
        <name>ATP</name>
        <dbReference type="ChEBI" id="CHEBI:30616"/>
    </ligand>
</feature>
<dbReference type="Gene3D" id="3.30.460.10">
    <property type="entry name" value="Beta Polymerase, domain 2"/>
    <property type="match status" value="1"/>
</dbReference>
<comment type="caution">
    <text evidence="15">The sequence shown here is derived from an EMBL/GenBank/DDBJ whole genome shotgun (WGS) entry which is preliminary data.</text>
</comment>
<evidence type="ECO:0000256" key="10">
    <source>
        <dbReference type="ARBA" id="ARBA00022884"/>
    </source>
</evidence>
<evidence type="ECO:0000256" key="9">
    <source>
        <dbReference type="ARBA" id="ARBA00022842"/>
    </source>
</evidence>
<dbReference type="InterPro" id="IPR023068">
    <property type="entry name" value="CCA-adding_enz_firmicutes"/>
</dbReference>
<comment type="similarity">
    <text evidence="11">Belongs to the tRNA nucleotidyltransferase/poly(A) polymerase family. Bacterial CCA-adding enzyme type 3 subfamily.</text>
</comment>
<keyword evidence="2 11" id="KW-0808">Transferase</keyword>
<keyword evidence="15" id="KW-0378">Hydrolase</keyword>
<feature type="binding site" evidence="11">
    <location>
        <position position="161"/>
    </location>
    <ligand>
        <name>CTP</name>
        <dbReference type="ChEBI" id="CHEBI:37563"/>
    </ligand>
</feature>
<dbReference type="InterPro" id="IPR043519">
    <property type="entry name" value="NT_sf"/>
</dbReference>
<keyword evidence="7 11" id="KW-0692">RNA repair</keyword>
<comment type="catalytic activity">
    <reaction evidence="11">
        <text>a tRNA with a 3' CCA end + 2 CTP + ATP = a tRNA with a 3' CCACCA end + 3 diphosphate</text>
        <dbReference type="Rhea" id="RHEA:76235"/>
        <dbReference type="Rhea" id="RHEA-COMP:10468"/>
        <dbReference type="Rhea" id="RHEA-COMP:18655"/>
        <dbReference type="ChEBI" id="CHEBI:30616"/>
        <dbReference type="ChEBI" id="CHEBI:33019"/>
        <dbReference type="ChEBI" id="CHEBI:37563"/>
        <dbReference type="ChEBI" id="CHEBI:83071"/>
        <dbReference type="ChEBI" id="CHEBI:195187"/>
    </reaction>
</comment>
<evidence type="ECO:0000256" key="8">
    <source>
        <dbReference type="ARBA" id="ARBA00022840"/>
    </source>
</evidence>
<dbReference type="PANTHER" id="PTHR46173">
    <property type="entry name" value="CCA TRNA NUCLEOTIDYLTRANSFERASE 1, MITOCHONDRIAL"/>
    <property type="match status" value="1"/>
</dbReference>
<evidence type="ECO:0000256" key="4">
    <source>
        <dbReference type="ARBA" id="ARBA00022695"/>
    </source>
</evidence>
<gene>
    <name evidence="11" type="primary">cca</name>
    <name evidence="15" type="ORF">ABID56_000397</name>
</gene>
<dbReference type="RefSeq" id="WP_354218828.1">
    <property type="nucleotide sequence ID" value="NZ_JBEPMX010000001.1"/>
</dbReference>
<feature type="binding site" evidence="11">
    <location>
        <position position="164"/>
    </location>
    <ligand>
        <name>ATP</name>
        <dbReference type="ChEBI" id="CHEBI:30616"/>
    </ligand>
</feature>
<feature type="binding site" evidence="11">
    <location>
        <position position="31"/>
    </location>
    <ligand>
        <name>CTP</name>
        <dbReference type="ChEBI" id="CHEBI:37563"/>
    </ligand>
</feature>
<evidence type="ECO:0000256" key="5">
    <source>
        <dbReference type="ARBA" id="ARBA00022723"/>
    </source>
</evidence>
<feature type="binding site" evidence="11">
    <location>
        <position position="28"/>
    </location>
    <ligand>
        <name>CTP</name>
        <dbReference type="ChEBI" id="CHEBI:37563"/>
    </ligand>
</feature>
<dbReference type="PANTHER" id="PTHR46173:SF1">
    <property type="entry name" value="CCA TRNA NUCLEOTIDYLTRANSFERASE 1, MITOCHONDRIAL"/>
    <property type="match status" value="1"/>
</dbReference>
<evidence type="ECO:0000313" key="15">
    <source>
        <dbReference type="EMBL" id="MET3682318.1"/>
    </source>
</evidence>
<keyword evidence="3 11" id="KW-0819">tRNA processing</keyword>
<dbReference type="InterPro" id="IPR002646">
    <property type="entry name" value="PolA_pol_head_dom"/>
</dbReference>
<feature type="binding site" evidence="11">
    <location>
        <position position="28"/>
    </location>
    <ligand>
        <name>ATP</name>
        <dbReference type="ChEBI" id="CHEBI:30616"/>
    </ligand>
</feature>
<organism evidence="15 16">
    <name type="scientific">Alkalibacillus flavidus</name>
    <dbReference type="NCBI Taxonomy" id="546021"/>
    <lineage>
        <taxon>Bacteria</taxon>
        <taxon>Bacillati</taxon>
        <taxon>Bacillota</taxon>
        <taxon>Bacilli</taxon>
        <taxon>Bacillales</taxon>
        <taxon>Bacillaceae</taxon>
        <taxon>Alkalibacillus</taxon>
    </lineage>
</organism>
<dbReference type="Pfam" id="PF12627">
    <property type="entry name" value="PolyA_pol_RNAbd"/>
    <property type="match status" value="1"/>
</dbReference>
<feature type="binding site" evidence="11">
    <location>
        <position position="41"/>
    </location>
    <ligand>
        <name>Mg(2+)</name>
        <dbReference type="ChEBI" id="CHEBI:18420"/>
    </ligand>
</feature>
<dbReference type="NCBIfam" id="NF009814">
    <property type="entry name" value="PRK13299.1"/>
    <property type="match status" value="1"/>
</dbReference>
<dbReference type="Pfam" id="PF13735">
    <property type="entry name" value="tRNA_NucTran2_2"/>
    <property type="match status" value="1"/>
</dbReference>
<keyword evidence="4 11" id="KW-0548">Nucleotidyltransferase</keyword>
<keyword evidence="9 11" id="KW-0460">Magnesium</keyword>
<protein>
    <recommendedName>
        <fullName evidence="11">CCA-adding enzyme</fullName>
        <ecNumber evidence="11">2.7.7.72</ecNumber>
    </recommendedName>
    <alternativeName>
        <fullName evidence="11">CCA tRNA nucleotidyltransferase</fullName>
    </alternativeName>
    <alternativeName>
        <fullName evidence="11">tRNA CCA-pyrophosphorylase</fullName>
    </alternativeName>
    <alternativeName>
        <fullName evidence="11">tRNA adenylyl-/cytidylyl- transferase</fullName>
    </alternativeName>
    <alternativeName>
        <fullName evidence="11">tRNA nucleotidyltransferase</fullName>
    </alternativeName>
    <alternativeName>
        <fullName evidence="11">tRNA-NT</fullName>
    </alternativeName>
</protein>
<feature type="binding site" evidence="11">
    <location>
        <position position="161"/>
    </location>
    <ligand>
        <name>ATP</name>
        <dbReference type="ChEBI" id="CHEBI:30616"/>
    </ligand>
</feature>
<evidence type="ECO:0000256" key="11">
    <source>
        <dbReference type="HAMAP-Rule" id="MF_01263"/>
    </source>
</evidence>
<dbReference type="EC" id="2.7.7.72" evidence="11"/>
<accession>A0ABV2KRW1</accession>
<evidence type="ECO:0000256" key="1">
    <source>
        <dbReference type="ARBA" id="ARBA00001946"/>
    </source>
</evidence>
<evidence type="ECO:0000259" key="13">
    <source>
        <dbReference type="Pfam" id="PF12627"/>
    </source>
</evidence>
<dbReference type="Pfam" id="PF01743">
    <property type="entry name" value="PolyA_pol"/>
    <property type="match status" value="1"/>
</dbReference>